<dbReference type="Gene3D" id="3.30.110.70">
    <property type="entry name" value="Hypothetical protein apc22750. Chain B"/>
    <property type="match status" value="1"/>
</dbReference>
<keyword evidence="1" id="KW-0732">Signal</keyword>
<reference evidence="3" key="1">
    <citation type="journal article" date="2019" name="Int. J. Syst. Evol. Microbiol.">
        <title>The Global Catalogue of Microorganisms (GCM) 10K type strain sequencing project: providing services to taxonomists for standard genome sequencing and annotation.</title>
        <authorList>
            <consortium name="The Broad Institute Genomics Platform"/>
            <consortium name="The Broad Institute Genome Sequencing Center for Infectious Disease"/>
            <person name="Wu L."/>
            <person name="Ma J."/>
        </authorList>
    </citation>
    <scope>NUCLEOTIDE SEQUENCE [LARGE SCALE GENOMIC DNA]</scope>
    <source>
        <strain evidence="3">CG52</strain>
    </source>
</reference>
<feature type="chain" id="PRO_5045379488" description="Lipoprotein" evidence="1">
    <location>
        <begin position="23"/>
        <end position="132"/>
    </location>
</feature>
<dbReference type="EMBL" id="JBHUEQ010000003">
    <property type="protein sequence ID" value="MFD1744059.1"/>
    <property type="molecule type" value="Genomic_DNA"/>
</dbReference>
<keyword evidence="3" id="KW-1185">Reference proteome</keyword>
<organism evidence="2 3">
    <name type="scientific">Rhizobium helianthi</name>
    <dbReference type="NCBI Taxonomy" id="1132695"/>
    <lineage>
        <taxon>Bacteria</taxon>
        <taxon>Pseudomonadati</taxon>
        <taxon>Pseudomonadota</taxon>
        <taxon>Alphaproteobacteria</taxon>
        <taxon>Hyphomicrobiales</taxon>
        <taxon>Rhizobiaceae</taxon>
        <taxon>Rhizobium/Agrobacterium group</taxon>
        <taxon>Rhizobium</taxon>
    </lineage>
</organism>
<protein>
    <recommendedName>
        <fullName evidence="4">Lipoprotein</fullName>
    </recommendedName>
</protein>
<sequence>MKSKLLVPFVAALALAGCGTTAQNSDVSLTRTWVEPKKDVRDTVAVAIVDTGPPLGAATARVSGHSCKNKLWDPDPSPENATALMKQDAAAKGFDTVHSVQVVPDPGAIVKNCWSAVIATGIAFKRAPPATP</sequence>
<evidence type="ECO:0000313" key="3">
    <source>
        <dbReference type="Proteomes" id="UP001597322"/>
    </source>
</evidence>
<dbReference type="RefSeq" id="WP_377395340.1">
    <property type="nucleotide sequence ID" value="NZ_JBHUEQ010000003.1"/>
</dbReference>
<comment type="caution">
    <text evidence="2">The sequence shown here is derived from an EMBL/GenBank/DDBJ whole genome shotgun (WGS) entry which is preliminary data.</text>
</comment>
<name>A0ABW4LZP7_9HYPH</name>
<evidence type="ECO:0000256" key="1">
    <source>
        <dbReference type="SAM" id="SignalP"/>
    </source>
</evidence>
<gene>
    <name evidence="2" type="ORF">ACFSE1_01160</name>
</gene>
<accession>A0ABW4LZP7</accession>
<evidence type="ECO:0000313" key="2">
    <source>
        <dbReference type="EMBL" id="MFD1744059.1"/>
    </source>
</evidence>
<dbReference type="Proteomes" id="UP001597322">
    <property type="component" value="Unassembled WGS sequence"/>
</dbReference>
<dbReference type="PROSITE" id="PS51257">
    <property type="entry name" value="PROKAR_LIPOPROTEIN"/>
    <property type="match status" value="1"/>
</dbReference>
<feature type="signal peptide" evidence="1">
    <location>
        <begin position="1"/>
        <end position="22"/>
    </location>
</feature>
<proteinExistence type="predicted"/>
<evidence type="ECO:0008006" key="4">
    <source>
        <dbReference type="Google" id="ProtNLM"/>
    </source>
</evidence>